<gene>
    <name evidence="2" type="ORF">FHS44_000471</name>
</gene>
<feature type="transmembrane region" description="Helical" evidence="1">
    <location>
        <begin position="41"/>
        <end position="61"/>
    </location>
</feature>
<proteinExistence type="predicted"/>
<organism evidence="2 3">
    <name type="scientific">Streptosporangium saharense</name>
    <dbReference type="NCBI Taxonomy" id="1706840"/>
    <lineage>
        <taxon>Bacteria</taxon>
        <taxon>Bacillati</taxon>
        <taxon>Actinomycetota</taxon>
        <taxon>Actinomycetes</taxon>
        <taxon>Streptosporangiales</taxon>
        <taxon>Streptosporangiaceae</taxon>
        <taxon>Streptosporangium</taxon>
    </lineage>
</organism>
<keyword evidence="1" id="KW-1133">Transmembrane helix</keyword>
<keyword evidence="1" id="KW-0812">Transmembrane</keyword>
<dbReference type="AlphaFoldDB" id="A0A7W7QHC5"/>
<accession>A0A7W7QHC5</accession>
<dbReference type="RefSeq" id="WP_184712182.1">
    <property type="nucleotide sequence ID" value="NZ_JACHJP010000001.1"/>
</dbReference>
<comment type="caution">
    <text evidence="2">The sequence shown here is derived from an EMBL/GenBank/DDBJ whole genome shotgun (WGS) entry which is preliminary data.</text>
</comment>
<evidence type="ECO:0000313" key="3">
    <source>
        <dbReference type="Proteomes" id="UP000552644"/>
    </source>
</evidence>
<protein>
    <submittedName>
        <fullName evidence="2">Uncharacterized protein</fullName>
    </submittedName>
</protein>
<dbReference type="Proteomes" id="UP000552644">
    <property type="component" value="Unassembled WGS sequence"/>
</dbReference>
<reference evidence="2 3" key="1">
    <citation type="submission" date="2020-08" db="EMBL/GenBank/DDBJ databases">
        <title>Genomic Encyclopedia of Type Strains, Phase III (KMG-III): the genomes of soil and plant-associated and newly described type strains.</title>
        <authorList>
            <person name="Whitman W."/>
        </authorList>
    </citation>
    <scope>NUCLEOTIDE SEQUENCE [LARGE SCALE GENOMIC DNA]</scope>
    <source>
        <strain evidence="2 3">CECT 8840</strain>
    </source>
</reference>
<name>A0A7W7QHC5_9ACTN</name>
<evidence type="ECO:0000313" key="2">
    <source>
        <dbReference type="EMBL" id="MBB4913399.1"/>
    </source>
</evidence>
<keyword evidence="1" id="KW-0472">Membrane</keyword>
<keyword evidence="3" id="KW-1185">Reference proteome</keyword>
<dbReference type="EMBL" id="JACHJP010000001">
    <property type="protein sequence ID" value="MBB4913399.1"/>
    <property type="molecule type" value="Genomic_DNA"/>
</dbReference>
<sequence>MNQTEHDLRELLAERSTGASGGGARLEEILARGRGMRRRRWAAGGTLAAVVAALVLTPPLLSGGPARDGVIAARVGEPDSQTRGEGVRLAGLRSESTGKVERLTFTPKSERASYRVNCAAGSRAFVRYGDQVDAGVCGEDRQGQEWTAFGHFDGLTVGVPVTVEVFTVPTTIKDPPDESSEGFDEALADAVRRPALWEIAVHDGGISDAACSPDICLDSGSRPAAKGERNLAGLPDGHQVAGGHVTRINEKHTFRGTVEGEARVYVRCEGEDLHAFIWAGRAVLAKSVPCGAKPALWEFVANGPTEVTVAVVRRDRLPRGSDFTSDLQAASKEANRLLSGLRPEAGYWHVALQQLDEPKPSAG</sequence>
<evidence type="ECO:0000256" key="1">
    <source>
        <dbReference type="SAM" id="Phobius"/>
    </source>
</evidence>